<feature type="region of interest" description="Disordered" evidence="11">
    <location>
        <begin position="1"/>
        <end position="26"/>
    </location>
</feature>
<protein>
    <recommendedName>
        <fullName evidence="4">phosphoserine transaminase</fullName>
        <ecNumber evidence="4">2.6.1.52</ecNumber>
    </recommendedName>
</protein>
<dbReference type="Gene3D" id="3.90.1150.10">
    <property type="entry name" value="Aspartate Aminotransferase, domain 1"/>
    <property type="match status" value="1"/>
</dbReference>
<dbReference type="HAMAP" id="MF_00160">
    <property type="entry name" value="SerC_aminotrans_5"/>
    <property type="match status" value="1"/>
</dbReference>
<evidence type="ECO:0000256" key="4">
    <source>
        <dbReference type="ARBA" id="ARBA00013030"/>
    </source>
</evidence>
<dbReference type="EMBL" id="CDMZ01000504">
    <property type="protein sequence ID" value="CEM15717.1"/>
    <property type="molecule type" value="Genomic_DNA"/>
</dbReference>
<dbReference type="GO" id="GO:0030170">
    <property type="term" value="F:pyridoxal phosphate binding"/>
    <property type="evidence" value="ECO:0007669"/>
    <property type="project" value="TreeGrafter"/>
</dbReference>
<dbReference type="PANTHER" id="PTHR43247:SF1">
    <property type="entry name" value="PHOSPHOSERINE AMINOTRANSFERASE"/>
    <property type="match status" value="1"/>
</dbReference>
<keyword evidence="5" id="KW-0032">Aminotransferase</keyword>
<keyword evidence="8" id="KW-0663">Pyridoxal phosphate</keyword>
<dbReference type="PhylomeDB" id="A0A0G4FNS0"/>
<comment type="catalytic activity">
    <reaction evidence="10">
        <text>O-phospho-L-serine + 2-oxoglutarate = 3-phosphooxypyruvate + L-glutamate</text>
        <dbReference type="Rhea" id="RHEA:14329"/>
        <dbReference type="ChEBI" id="CHEBI:16810"/>
        <dbReference type="ChEBI" id="CHEBI:18110"/>
        <dbReference type="ChEBI" id="CHEBI:29985"/>
        <dbReference type="ChEBI" id="CHEBI:57524"/>
        <dbReference type="EC" id="2.6.1.52"/>
    </reaction>
</comment>
<dbReference type="AlphaFoldDB" id="A0A0G4FNS0"/>
<dbReference type="PANTHER" id="PTHR43247">
    <property type="entry name" value="PHOSPHOSERINE AMINOTRANSFERASE"/>
    <property type="match status" value="1"/>
</dbReference>
<evidence type="ECO:0000259" key="12">
    <source>
        <dbReference type="Pfam" id="PF00266"/>
    </source>
</evidence>
<feature type="compositionally biased region" description="Polar residues" evidence="11">
    <location>
        <begin position="426"/>
        <end position="436"/>
    </location>
</feature>
<dbReference type="InterPro" id="IPR015424">
    <property type="entry name" value="PyrdxlP-dep_Trfase"/>
</dbReference>
<dbReference type="GO" id="GO:0006564">
    <property type="term" value="P:L-serine biosynthetic process"/>
    <property type="evidence" value="ECO:0007669"/>
    <property type="project" value="UniProtKB-KW"/>
</dbReference>
<keyword evidence="9" id="KW-0718">Serine biosynthesis</keyword>
<evidence type="ECO:0000256" key="5">
    <source>
        <dbReference type="ARBA" id="ARBA00022576"/>
    </source>
</evidence>
<evidence type="ECO:0000256" key="11">
    <source>
        <dbReference type="SAM" id="MobiDB-lite"/>
    </source>
</evidence>
<dbReference type="GO" id="GO:0005737">
    <property type="term" value="C:cytoplasm"/>
    <property type="evidence" value="ECO:0007669"/>
    <property type="project" value="TreeGrafter"/>
</dbReference>
<keyword evidence="7" id="KW-0808">Transferase</keyword>
<evidence type="ECO:0000256" key="2">
    <source>
        <dbReference type="ARBA" id="ARBA00005099"/>
    </source>
</evidence>
<gene>
    <name evidence="13" type="ORF">Cvel_17926</name>
</gene>
<dbReference type="InterPro" id="IPR000192">
    <property type="entry name" value="Aminotrans_V_dom"/>
</dbReference>
<dbReference type="UniPathway" id="UPA00135">
    <property type="reaction ID" value="UER00197"/>
</dbReference>
<feature type="domain" description="Aminotransferase class V" evidence="12">
    <location>
        <begin position="40"/>
        <end position="346"/>
    </location>
</feature>
<evidence type="ECO:0000256" key="6">
    <source>
        <dbReference type="ARBA" id="ARBA00022605"/>
    </source>
</evidence>
<sequence length="448" mass="49356">MDPQIEIDTLSTSEDLKAPSPPLTVRKSKLDRPAVHRAHNFSAGSAAMPCAIMEAMKQEFADHEGTGMGIIEMSHRDEGGHVQKSVEATEASVRRLLEVPDDYYVLFMHGGAHAQFSAVPLNLLGDATEADYVVAGFWSQKAAKEAEKYCKVNIVANASESNYTSYPDPSTWMLSDKAEIVHICANETIHGLELFEDAELPEGKILVGDFTSTLFSRPIRIDRYGCIYASAGKNLGPAGVCLVIVRKDLVDSDRAKPWCPSILSYKQHAETRPIGSLYNTPPAFQIQFMRHVLKAYEEEGGLRALQARAFRKAKKITKVLEESNGFYYNPVAPHSRSLMSIPLRICAGGQKESAGQATPEPSTSLEEAFLSMAEARDMHQLRGHPLAGGIRVTNYHGVSETAIDVLCAFMREFYRLHVQREKRNSGGASSSPAVSHQSEEKENTRRAS</sequence>
<dbReference type="VEuPathDB" id="CryptoDB:Cvel_17926"/>
<comment type="pathway">
    <text evidence="2">Amino-acid biosynthesis; L-serine biosynthesis; L-serine from 3-phospho-D-glycerate: step 2/3.</text>
</comment>
<dbReference type="SUPFAM" id="SSF53383">
    <property type="entry name" value="PLP-dependent transferases"/>
    <property type="match status" value="1"/>
</dbReference>
<dbReference type="FunFam" id="3.40.640.10:FF:000010">
    <property type="entry name" value="Phosphoserine aminotransferase"/>
    <property type="match status" value="1"/>
</dbReference>
<accession>A0A0G4FNS0</accession>
<evidence type="ECO:0000313" key="13">
    <source>
        <dbReference type="EMBL" id="CEM15717.1"/>
    </source>
</evidence>
<dbReference type="Pfam" id="PF00266">
    <property type="entry name" value="Aminotran_5"/>
    <property type="match status" value="1"/>
</dbReference>
<feature type="region of interest" description="Disordered" evidence="11">
    <location>
        <begin position="422"/>
        <end position="448"/>
    </location>
</feature>
<name>A0A0G4FNS0_9ALVE</name>
<proteinExistence type="inferred from homology"/>
<evidence type="ECO:0000256" key="8">
    <source>
        <dbReference type="ARBA" id="ARBA00022898"/>
    </source>
</evidence>
<dbReference type="EC" id="2.6.1.52" evidence="4"/>
<dbReference type="NCBIfam" id="NF003764">
    <property type="entry name" value="PRK05355.1"/>
    <property type="match status" value="1"/>
</dbReference>
<comment type="cofactor">
    <cofactor evidence="1">
        <name>pyridoxal 5'-phosphate</name>
        <dbReference type="ChEBI" id="CHEBI:597326"/>
    </cofactor>
</comment>
<organism evidence="13">
    <name type="scientific">Chromera velia CCMP2878</name>
    <dbReference type="NCBI Taxonomy" id="1169474"/>
    <lineage>
        <taxon>Eukaryota</taxon>
        <taxon>Sar</taxon>
        <taxon>Alveolata</taxon>
        <taxon>Colpodellida</taxon>
        <taxon>Chromeraceae</taxon>
        <taxon>Chromera</taxon>
    </lineage>
</organism>
<dbReference type="Gene3D" id="3.40.640.10">
    <property type="entry name" value="Type I PLP-dependent aspartate aminotransferase-like (Major domain)"/>
    <property type="match status" value="1"/>
</dbReference>
<comment type="similarity">
    <text evidence="3">Belongs to the class-V pyridoxal-phosphate-dependent aminotransferase family. SerC subfamily.</text>
</comment>
<dbReference type="InterPro" id="IPR015421">
    <property type="entry name" value="PyrdxlP-dep_Trfase_major"/>
</dbReference>
<keyword evidence="6" id="KW-0028">Amino-acid biosynthesis</keyword>
<evidence type="ECO:0000256" key="3">
    <source>
        <dbReference type="ARBA" id="ARBA00006904"/>
    </source>
</evidence>
<reference evidence="13" key="1">
    <citation type="submission" date="2014-11" db="EMBL/GenBank/DDBJ databases">
        <authorList>
            <person name="Otto D Thomas"/>
            <person name="Naeem Raeece"/>
        </authorList>
    </citation>
    <scope>NUCLEOTIDE SEQUENCE</scope>
</reference>
<evidence type="ECO:0000256" key="10">
    <source>
        <dbReference type="ARBA" id="ARBA00049007"/>
    </source>
</evidence>
<evidence type="ECO:0000256" key="7">
    <source>
        <dbReference type="ARBA" id="ARBA00022679"/>
    </source>
</evidence>
<dbReference type="InterPro" id="IPR015422">
    <property type="entry name" value="PyrdxlP-dep_Trfase_small"/>
</dbReference>
<evidence type="ECO:0000256" key="9">
    <source>
        <dbReference type="ARBA" id="ARBA00023299"/>
    </source>
</evidence>
<dbReference type="GO" id="GO:0004648">
    <property type="term" value="F:O-phospho-L-serine:2-oxoglutarate aminotransferase activity"/>
    <property type="evidence" value="ECO:0007669"/>
    <property type="project" value="UniProtKB-EC"/>
</dbReference>
<feature type="compositionally biased region" description="Basic and acidic residues" evidence="11">
    <location>
        <begin position="437"/>
        <end position="448"/>
    </location>
</feature>
<evidence type="ECO:0000256" key="1">
    <source>
        <dbReference type="ARBA" id="ARBA00001933"/>
    </source>
</evidence>
<dbReference type="InterPro" id="IPR022278">
    <property type="entry name" value="Pser_aminoTfrase"/>
</dbReference>